<dbReference type="SUPFAM" id="SSF46626">
    <property type="entry name" value="Cytochrome c"/>
    <property type="match status" value="1"/>
</dbReference>
<dbReference type="GO" id="GO:0009055">
    <property type="term" value="F:electron transfer activity"/>
    <property type="evidence" value="ECO:0007669"/>
    <property type="project" value="InterPro"/>
</dbReference>
<comment type="caution">
    <text evidence="9">The sequence shown here is derived from an EMBL/GenBank/DDBJ whole genome shotgun (WGS) entry which is preliminary data.</text>
</comment>
<dbReference type="AlphaFoldDB" id="A0A944D7L9"/>
<evidence type="ECO:0000256" key="7">
    <source>
        <dbReference type="SAM" id="SignalP"/>
    </source>
</evidence>
<evidence type="ECO:0000256" key="5">
    <source>
        <dbReference type="ARBA" id="ARBA00023004"/>
    </source>
</evidence>
<dbReference type="RefSeq" id="WP_214361299.1">
    <property type="nucleotide sequence ID" value="NZ_JAEKFT010000009.1"/>
</dbReference>
<evidence type="ECO:0000256" key="2">
    <source>
        <dbReference type="ARBA" id="ARBA00022617"/>
    </source>
</evidence>
<keyword evidence="4" id="KW-0249">Electron transport</keyword>
<feature type="domain" description="Cytochrome c" evidence="8">
    <location>
        <begin position="9"/>
        <end position="104"/>
    </location>
</feature>
<evidence type="ECO:0000259" key="8">
    <source>
        <dbReference type="PROSITE" id="PS51007"/>
    </source>
</evidence>
<name>A0A944D7L9_DENI1</name>
<evidence type="ECO:0000256" key="6">
    <source>
        <dbReference type="PIRSR" id="PIRSR602324-1"/>
    </source>
</evidence>
<dbReference type="GO" id="GO:0020037">
    <property type="term" value="F:heme binding"/>
    <property type="evidence" value="ECO:0007669"/>
    <property type="project" value="InterPro"/>
</dbReference>
<dbReference type="InterPro" id="IPR009056">
    <property type="entry name" value="Cyt_c-like_dom"/>
</dbReference>
<organism evidence="9 10">
    <name type="scientific">Denitromonas iodatirespirans</name>
    <dbReference type="NCBI Taxonomy" id="2795389"/>
    <lineage>
        <taxon>Bacteria</taxon>
        <taxon>Pseudomonadati</taxon>
        <taxon>Pseudomonadota</taxon>
        <taxon>Betaproteobacteria</taxon>
        <taxon>Rhodocyclales</taxon>
        <taxon>Zoogloeaceae</taxon>
        <taxon>Denitromonas</taxon>
    </lineage>
</organism>
<reference evidence="10" key="1">
    <citation type="journal article" date="2022" name="ISME J.">
        <title>Genetic and phylogenetic analysis of dissimilatory iodate-reducing bacteria identifies potential niches across the world's oceans.</title>
        <authorList>
            <person name="Reyes-Umana V."/>
            <person name="Henning Z."/>
            <person name="Lee K."/>
            <person name="Barnum T.P."/>
            <person name="Coates J.D."/>
        </authorList>
    </citation>
    <scope>NUCLEOTIDE SEQUENCE [LARGE SCALE GENOMIC DNA]</scope>
    <source>
        <strain evidence="10">IR12</strain>
    </source>
</reference>
<proteinExistence type="predicted"/>
<gene>
    <name evidence="9" type="ORF">I8J34_10210</name>
</gene>
<comment type="PTM">
    <text evidence="6">Binds 1 heme c group covalently per subunit.</text>
</comment>
<dbReference type="Proteomes" id="UP000694660">
    <property type="component" value="Unassembled WGS sequence"/>
</dbReference>
<evidence type="ECO:0000313" key="10">
    <source>
        <dbReference type="Proteomes" id="UP000694660"/>
    </source>
</evidence>
<feature type="chain" id="PRO_5037784965" evidence="7">
    <location>
        <begin position="22"/>
        <end position="106"/>
    </location>
</feature>
<feature type="binding site" description="covalent" evidence="6">
    <location>
        <position position="80"/>
    </location>
    <ligand>
        <name>heme c</name>
        <dbReference type="ChEBI" id="CHEBI:61717"/>
    </ligand>
</feature>
<evidence type="ECO:0000256" key="1">
    <source>
        <dbReference type="ARBA" id="ARBA00022448"/>
    </source>
</evidence>
<protein>
    <submittedName>
        <fullName evidence="9">C-type cytochrome</fullName>
    </submittedName>
</protein>
<dbReference type="Gene3D" id="1.10.760.10">
    <property type="entry name" value="Cytochrome c-like domain"/>
    <property type="match status" value="1"/>
</dbReference>
<keyword evidence="3 6" id="KW-0479">Metal-binding</keyword>
<feature type="signal peptide" evidence="7">
    <location>
        <begin position="1"/>
        <end position="21"/>
    </location>
</feature>
<evidence type="ECO:0000256" key="3">
    <source>
        <dbReference type="ARBA" id="ARBA00022723"/>
    </source>
</evidence>
<dbReference type="PROSITE" id="PS51007">
    <property type="entry name" value="CYTC"/>
    <property type="match status" value="1"/>
</dbReference>
<dbReference type="InterPro" id="IPR036909">
    <property type="entry name" value="Cyt_c-like_dom_sf"/>
</dbReference>
<sequence length="106" mass="11237">MRTHMLIVAALALGVSLPASASYDIVKKARCVSCHALEKKMVGPAYREIAAKYAGQADAPAKLFAKVREGGAGVWGQIPMTPNDEAKISDENLKAAIDWILAGAEK</sequence>
<dbReference type="Pfam" id="PF00034">
    <property type="entry name" value="Cytochrom_C"/>
    <property type="match status" value="1"/>
</dbReference>
<keyword evidence="7" id="KW-0732">Signal</keyword>
<feature type="binding site" description="covalent" evidence="6">
    <location>
        <position position="35"/>
    </location>
    <ligand>
        <name>heme c</name>
        <dbReference type="ChEBI" id="CHEBI:61717"/>
    </ligand>
</feature>
<dbReference type="GO" id="GO:0005506">
    <property type="term" value="F:iron ion binding"/>
    <property type="evidence" value="ECO:0007669"/>
    <property type="project" value="InterPro"/>
</dbReference>
<dbReference type="InterPro" id="IPR002324">
    <property type="entry name" value="Cyt_c_ID"/>
</dbReference>
<feature type="binding site" description="covalent" evidence="6">
    <location>
        <position position="31"/>
    </location>
    <ligand>
        <name>heme c</name>
        <dbReference type="ChEBI" id="CHEBI:61717"/>
    </ligand>
</feature>
<accession>A0A944D7L9</accession>
<keyword evidence="2 6" id="KW-0349">Heme</keyword>
<keyword evidence="10" id="KW-1185">Reference proteome</keyword>
<dbReference type="PRINTS" id="PR00606">
    <property type="entry name" value="CYTCHROMECID"/>
</dbReference>
<dbReference type="EMBL" id="JAEKFT010000009">
    <property type="protein sequence ID" value="MBT0961545.1"/>
    <property type="molecule type" value="Genomic_DNA"/>
</dbReference>
<evidence type="ECO:0000313" key="9">
    <source>
        <dbReference type="EMBL" id="MBT0961545.1"/>
    </source>
</evidence>
<keyword evidence="5 6" id="KW-0408">Iron</keyword>
<keyword evidence="1" id="KW-0813">Transport</keyword>
<evidence type="ECO:0000256" key="4">
    <source>
        <dbReference type="ARBA" id="ARBA00022982"/>
    </source>
</evidence>